<evidence type="ECO:0000313" key="2">
    <source>
        <dbReference type="Proteomes" id="UP000663834"/>
    </source>
</evidence>
<proteinExistence type="predicted"/>
<dbReference type="SUPFAM" id="SSF56672">
    <property type="entry name" value="DNA/RNA polymerases"/>
    <property type="match status" value="1"/>
</dbReference>
<name>A0A816AAH7_9BILA</name>
<protein>
    <submittedName>
        <fullName evidence="1">Uncharacterized protein</fullName>
    </submittedName>
</protein>
<comment type="caution">
    <text evidence="1">The sequence shown here is derived from an EMBL/GenBank/DDBJ whole genome shotgun (WGS) entry which is preliminary data.</text>
</comment>
<dbReference type="Proteomes" id="UP000663834">
    <property type="component" value="Unassembled WGS sequence"/>
</dbReference>
<reference evidence="1" key="1">
    <citation type="submission" date="2021-02" db="EMBL/GenBank/DDBJ databases">
        <authorList>
            <person name="Nowell W R."/>
        </authorList>
    </citation>
    <scope>NUCLEOTIDE SEQUENCE</scope>
</reference>
<evidence type="ECO:0000313" key="1">
    <source>
        <dbReference type="EMBL" id="CAF1595266.1"/>
    </source>
</evidence>
<accession>A0A816AAH7</accession>
<gene>
    <name evidence="1" type="ORF">KQP761_LOCUS21637</name>
</gene>
<dbReference type="OrthoDB" id="6104769at2759"/>
<dbReference type="InterPro" id="IPR043502">
    <property type="entry name" value="DNA/RNA_pol_sf"/>
</dbReference>
<sequence length="483" mass="55189">MLKDLGIKVPSSLSLDILREPVDQNHDNIRASNTNADDHEFTNCQLPGSYPSFDIESNNGDSMEQTSVNAAERIKASPRTYTLFNCPIFDCSNSPSMVEFIPQSLRKAIQEGKDVCLAHLLIPEEHSLSQYQDGIKDSTSIYLKSTDPRLHRSLSLPEFMLAFVRYLNVMTEVHPERLVELNIYLSFIVKMGVQFPPPLFYEYQKNFSHDDLYFQIFAGRRARTCDKCSSVDHSTDFRPSIFHWDIKNDVTSMSMNDSRSRIMMWQRFKRTSIFTADQREICFNYNEVIILKPSTPINVDHLANELQFHSNRSFVEYLLSGLCTGFHTGIQQVSSGTLQGQNLRSARKFAVVVTKLIQEEVDNGFLLGPFNSSPFPICRLSPLGLVFGKYSGTPRLIIDLSWPHDENNTSSINDLIDKHECSMTYSTIDQAIHAMLKTGPKTFLCKCDIASAFKLLPIRSSLVPFYDCHWNDQLYFFIRLPFG</sequence>
<dbReference type="EMBL" id="CAJNOW010011227">
    <property type="protein sequence ID" value="CAF1595266.1"/>
    <property type="molecule type" value="Genomic_DNA"/>
</dbReference>
<dbReference type="AlphaFoldDB" id="A0A816AAH7"/>
<organism evidence="1 2">
    <name type="scientific">Rotaria magnacalcarata</name>
    <dbReference type="NCBI Taxonomy" id="392030"/>
    <lineage>
        <taxon>Eukaryota</taxon>
        <taxon>Metazoa</taxon>
        <taxon>Spiralia</taxon>
        <taxon>Gnathifera</taxon>
        <taxon>Rotifera</taxon>
        <taxon>Eurotatoria</taxon>
        <taxon>Bdelloidea</taxon>
        <taxon>Philodinida</taxon>
        <taxon>Philodinidae</taxon>
        <taxon>Rotaria</taxon>
    </lineage>
</organism>